<name>A0A5D4SH95_9BACI</name>
<dbReference type="Pfam" id="PF00072">
    <property type="entry name" value="Response_reg"/>
    <property type="match status" value="1"/>
</dbReference>
<evidence type="ECO:0000259" key="9">
    <source>
        <dbReference type="PROSITE" id="PS50110"/>
    </source>
</evidence>
<dbReference type="SMART" id="SM00448">
    <property type="entry name" value="REC"/>
    <property type="match status" value="1"/>
</dbReference>
<reference evidence="11 12" key="1">
    <citation type="submission" date="2019-08" db="EMBL/GenBank/DDBJ databases">
        <title>Bacillus genomes from the desert of Cuatro Cienegas, Coahuila.</title>
        <authorList>
            <person name="Olmedo-Alvarez G."/>
        </authorList>
    </citation>
    <scope>NUCLEOTIDE SEQUENCE [LARGE SCALE GENOMIC DNA]</scope>
    <source>
        <strain evidence="11 12">CH28_1T</strain>
    </source>
</reference>
<evidence type="ECO:0000256" key="1">
    <source>
        <dbReference type="ARBA" id="ARBA00004496"/>
    </source>
</evidence>
<dbReference type="InterPro" id="IPR001789">
    <property type="entry name" value="Sig_transdc_resp-reg_receiver"/>
</dbReference>
<evidence type="ECO:0000256" key="8">
    <source>
        <dbReference type="PROSITE-ProRule" id="PRU01091"/>
    </source>
</evidence>
<dbReference type="OrthoDB" id="9790442at2"/>
<dbReference type="GO" id="GO:0032993">
    <property type="term" value="C:protein-DNA complex"/>
    <property type="evidence" value="ECO:0007669"/>
    <property type="project" value="TreeGrafter"/>
</dbReference>
<keyword evidence="3" id="KW-0902">Two-component regulatory system</keyword>
<keyword evidence="5 8" id="KW-0238">DNA-binding</keyword>
<dbReference type="PANTHER" id="PTHR48111:SF40">
    <property type="entry name" value="PHOSPHATE REGULON TRANSCRIPTIONAL REGULATORY PROTEIN PHOB"/>
    <property type="match status" value="1"/>
</dbReference>
<dbReference type="GO" id="GO:0005829">
    <property type="term" value="C:cytosol"/>
    <property type="evidence" value="ECO:0007669"/>
    <property type="project" value="TreeGrafter"/>
</dbReference>
<dbReference type="InterPro" id="IPR036388">
    <property type="entry name" value="WH-like_DNA-bd_sf"/>
</dbReference>
<feature type="modified residue" description="4-aspartylphosphate" evidence="7">
    <location>
        <position position="53"/>
    </location>
</feature>
<evidence type="ECO:0000313" key="12">
    <source>
        <dbReference type="Proteomes" id="UP000322524"/>
    </source>
</evidence>
<evidence type="ECO:0000256" key="6">
    <source>
        <dbReference type="ARBA" id="ARBA00023163"/>
    </source>
</evidence>
<dbReference type="PROSITE" id="PS50110">
    <property type="entry name" value="RESPONSE_REGULATORY"/>
    <property type="match status" value="1"/>
</dbReference>
<dbReference type="PANTHER" id="PTHR48111">
    <property type="entry name" value="REGULATOR OF RPOS"/>
    <property type="match status" value="1"/>
</dbReference>
<dbReference type="GO" id="GO:0000156">
    <property type="term" value="F:phosphorelay response regulator activity"/>
    <property type="evidence" value="ECO:0007669"/>
    <property type="project" value="TreeGrafter"/>
</dbReference>
<dbReference type="GO" id="GO:0006355">
    <property type="term" value="P:regulation of DNA-templated transcription"/>
    <property type="evidence" value="ECO:0007669"/>
    <property type="project" value="InterPro"/>
</dbReference>
<keyword evidence="6" id="KW-0804">Transcription</keyword>
<dbReference type="Pfam" id="PF00486">
    <property type="entry name" value="Trans_reg_C"/>
    <property type="match status" value="1"/>
</dbReference>
<accession>A0A5D4SH95</accession>
<dbReference type="InterPro" id="IPR001867">
    <property type="entry name" value="OmpR/PhoB-type_DNA-bd"/>
</dbReference>
<organism evidence="11 12">
    <name type="scientific">Sutcliffiella horikoshii</name>
    <dbReference type="NCBI Taxonomy" id="79883"/>
    <lineage>
        <taxon>Bacteria</taxon>
        <taxon>Bacillati</taxon>
        <taxon>Bacillota</taxon>
        <taxon>Bacilli</taxon>
        <taxon>Bacillales</taxon>
        <taxon>Bacillaceae</taxon>
        <taxon>Sutcliffiella</taxon>
    </lineage>
</organism>
<dbReference type="Proteomes" id="UP000322524">
    <property type="component" value="Unassembled WGS sequence"/>
</dbReference>
<feature type="domain" description="OmpR/PhoB-type" evidence="10">
    <location>
        <begin position="131"/>
        <end position="230"/>
    </location>
</feature>
<evidence type="ECO:0000256" key="3">
    <source>
        <dbReference type="ARBA" id="ARBA00023012"/>
    </source>
</evidence>
<dbReference type="GO" id="GO:0000976">
    <property type="term" value="F:transcription cis-regulatory region binding"/>
    <property type="evidence" value="ECO:0007669"/>
    <property type="project" value="TreeGrafter"/>
</dbReference>
<proteinExistence type="predicted"/>
<dbReference type="Gene3D" id="6.10.250.690">
    <property type="match status" value="1"/>
</dbReference>
<evidence type="ECO:0000313" key="11">
    <source>
        <dbReference type="EMBL" id="TYS62613.1"/>
    </source>
</evidence>
<evidence type="ECO:0000259" key="10">
    <source>
        <dbReference type="PROSITE" id="PS51755"/>
    </source>
</evidence>
<keyword evidence="2 7" id="KW-0597">Phosphoprotein</keyword>
<dbReference type="SMART" id="SM00862">
    <property type="entry name" value="Trans_reg_C"/>
    <property type="match status" value="1"/>
</dbReference>
<evidence type="ECO:0000256" key="4">
    <source>
        <dbReference type="ARBA" id="ARBA00023015"/>
    </source>
</evidence>
<dbReference type="CDD" id="cd17574">
    <property type="entry name" value="REC_OmpR"/>
    <property type="match status" value="1"/>
</dbReference>
<protein>
    <submittedName>
        <fullName evidence="11">Response regulator transcription factor</fullName>
    </submittedName>
</protein>
<evidence type="ECO:0000256" key="2">
    <source>
        <dbReference type="ARBA" id="ARBA00022553"/>
    </source>
</evidence>
<dbReference type="InterPro" id="IPR039420">
    <property type="entry name" value="WalR-like"/>
</dbReference>
<feature type="domain" description="Response regulatory" evidence="9">
    <location>
        <begin position="4"/>
        <end position="117"/>
    </location>
</feature>
<dbReference type="SUPFAM" id="SSF52172">
    <property type="entry name" value="CheY-like"/>
    <property type="match status" value="1"/>
</dbReference>
<feature type="DNA-binding region" description="OmpR/PhoB-type" evidence="8">
    <location>
        <begin position="131"/>
        <end position="230"/>
    </location>
</feature>
<dbReference type="AlphaFoldDB" id="A0A5D4SH95"/>
<evidence type="ECO:0000256" key="5">
    <source>
        <dbReference type="ARBA" id="ARBA00023125"/>
    </source>
</evidence>
<dbReference type="Gene3D" id="3.40.50.2300">
    <property type="match status" value="1"/>
</dbReference>
<dbReference type="CDD" id="cd00383">
    <property type="entry name" value="trans_reg_C"/>
    <property type="match status" value="1"/>
</dbReference>
<sequence length="235" mass="27302">MSYKVLLVDDDENILDVCTRYLKLEGYDITIAKNGEEALKLFHKVAPHVVVLDVMMPIKNGWDTGEAMRQEQDTPIIYVTALGQEHDRLYGLSLGADDYMVKPFSPKELVLRVQNIIRRVYGKSDRKEEKGSLLKHHHLTLDLEKRQVHVAGKEVELTLKEFELLALFMQHPQKVFSKSQLLEKLWGYEYMGDANTINVHVRRLREKMEENPSKPAFIHTVWGIGYKFEGNRHET</sequence>
<keyword evidence="4" id="KW-0805">Transcription regulation</keyword>
<comment type="caution">
    <text evidence="11">The sequence shown here is derived from an EMBL/GenBank/DDBJ whole genome shotgun (WGS) entry which is preliminary data.</text>
</comment>
<comment type="subcellular location">
    <subcellularLocation>
        <location evidence="1">Cytoplasm</location>
    </subcellularLocation>
</comment>
<gene>
    <name evidence="11" type="ORF">FZC76_20485</name>
</gene>
<dbReference type="RefSeq" id="WP_148990011.1">
    <property type="nucleotide sequence ID" value="NZ_VTEV01000011.1"/>
</dbReference>
<dbReference type="PROSITE" id="PS51755">
    <property type="entry name" value="OMPR_PHOB"/>
    <property type="match status" value="1"/>
</dbReference>
<evidence type="ECO:0000256" key="7">
    <source>
        <dbReference type="PROSITE-ProRule" id="PRU00169"/>
    </source>
</evidence>
<dbReference type="InterPro" id="IPR011006">
    <property type="entry name" value="CheY-like_superfamily"/>
</dbReference>
<dbReference type="FunFam" id="1.10.10.10:FF:000018">
    <property type="entry name" value="DNA-binding response regulator ResD"/>
    <property type="match status" value="1"/>
</dbReference>
<dbReference type="EMBL" id="VTEV01000011">
    <property type="protein sequence ID" value="TYS62613.1"/>
    <property type="molecule type" value="Genomic_DNA"/>
</dbReference>
<dbReference type="Gene3D" id="1.10.10.10">
    <property type="entry name" value="Winged helix-like DNA-binding domain superfamily/Winged helix DNA-binding domain"/>
    <property type="match status" value="1"/>
</dbReference>